<dbReference type="SUPFAM" id="SSF48097">
    <property type="entry name" value="Regulator of G-protein signaling, RGS"/>
    <property type="match status" value="1"/>
</dbReference>
<proteinExistence type="predicted"/>
<dbReference type="InterPro" id="IPR036305">
    <property type="entry name" value="RGS_sf"/>
</dbReference>
<dbReference type="PROSITE" id="PS50132">
    <property type="entry name" value="RGS"/>
    <property type="match status" value="1"/>
</dbReference>
<reference evidence="2" key="1">
    <citation type="submission" date="2022-12" db="EMBL/GenBank/DDBJ databases">
        <title>Genome assemblies of Blomia tropicalis.</title>
        <authorList>
            <person name="Cui Y."/>
        </authorList>
    </citation>
    <scope>NUCLEOTIDE SEQUENCE</scope>
    <source>
        <tissue evidence="2">Adult mites</tissue>
    </source>
</reference>
<dbReference type="EMBL" id="JAPWDV010000002">
    <property type="protein sequence ID" value="KAJ6220285.1"/>
    <property type="molecule type" value="Genomic_DNA"/>
</dbReference>
<comment type="caution">
    <text evidence="2">The sequence shown here is derived from an EMBL/GenBank/DDBJ whole genome shotgun (WGS) entry which is preliminary data.</text>
</comment>
<feature type="domain" description="RGS" evidence="1">
    <location>
        <begin position="2"/>
        <end position="118"/>
    </location>
</feature>
<dbReference type="InterPro" id="IPR046995">
    <property type="entry name" value="RGS10/12/14-like"/>
</dbReference>
<organism evidence="2 3">
    <name type="scientific">Blomia tropicalis</name>
    <name type="common">Mite</name>
    <dbReference type="NCBI Taxonomy" id="40697"/>
    <lineage>
        <taxon>Eukaryota</taxon>
        <taxon>Metazoa</taxon>
        <taxon>Ecdysozoa</taxon>
        <taxon>Arthropoda</taxon>
        <taxon>Chelicerata</taxon>
        <taxon>Arachnida</taxon>
        <taxon>Acari</taxon>
        <taxon>Acariformes</taxon>
        <taxon>Sarcoptiformes</taxon>
        <taxon>Astigmata</taxon>
        <taxon>Glycyphagoidea</taxon>
        <taxon>Echimyopodidae</taxon>
        <taxon>Blomia</taxon>
    </lineage>
</organism>
<dbReference type="InterPro" id="IPR016137">
    <property type="entry name" value="RGS"/>
</dbReference>
<dbReference type="Proteomes" id="UP001142055">
    <property type="component" value="Chromosome 2"/>
</dbReference>
<evidence type="ECO:0000313" key="3">
    <source>
        <dbReference type="Proteomes" id="UP001142055"/>
    </source>
</evidence>
<sequence length="719" mass="84165">MNLEQILADEQGQAAFLEFLKKEFNDENLQFWLQCQQFKKIKNKKQLKKCSEKIYSQFISSKGRNAVNIDHMTRRHVEEILRKPHVNMFEMAENQIFDLMQSDPFPRFLKSEIYKQYISTKNPEKTYRHEQNSSLIRKRKRLPEIDYAFQHTYQNEPIFTNQENIEPTYLQQTKNIENETNLNVPNFAKSNDILCAYDDQYDNESLYCNAPIYSIDSPDQSSLKQHLTKGKNWKIDNQFIRFVFPDCSEEYVSTNQMTPIKQIVDELLLKKTCTFSNYKLFSIHTNELIDLEEMIPSIVHLDIRVEKRSDFSIHFPEGYLVIAETASNKLPFFTIKSILKHFGIDWQDIELYDSQGNILNESLFMESRFDLNCQQIYVKYLSSLRTYINLNHIKDLNEDGVIIKSIQFVEYVKPSMKSSDNVKRSKMKTHLKSSSTIIVEADNNLTNKQNGTEPKHTYANVQKSIDLAELSFSNEMATEDFLSEILTTDISKLNFICTPNKRQKHSYESEKKYVSRNDNFYENINLKPTKLTNNHSSPIYKAHLMIVSDDGPDYENTNLVTGHQNEIGLPASQEDYFRDRQACQTIKEPSKLYYDCDCDCQNSNILNPVNYKKEINLSSTVQRNNNSNSQQCHTPISFTKYLLHTSSQPMHQTNRKNNITPIKRLTNRNIPLSENNNFSNFCITPLKLNKPKLLNVNTNPGENNKRCQIRTLSQFHKIV</sequence>
<dbReference type="GO" id="GO:0008277">
    <property type="term" value="P:regulation of G protein-coupled receptor signaling pathway"/>
    <property type="evidence" value="ECO:0007669"/>
    <property type="project" value="TreeGrafter"/>
</dbReference>
<evidence type="ECO:0000313" key="2">
    <source>
        <dbReference type="EMBL" id="KAJ6220285.1"/>
    </source>
</evidence>
<dbReference type="GO" id="GO:0005096">
    <property type="term" value="F:GTPase activator activity"/>
    <property type="evidence" value="ECO:0007669"/>
    <property type="project" value="InterPro"/>
</dbReference>
<dbReference type="PRINTS" id="PR01301">
    <property type="entry name" value="RGSPROTEIN"/>
</dbReference>
<dbReference type="InterPro" id="IPR044926">
    <property type="entry name" value="RGS_subdomain_2"/>
</dbReference>
<evidence type="ECO:0000259" key="1">
    <source>
        <dbReference type="PROSITE" id="PS50132"/>
    </source>
</evidence>
<dbReference type="PANTHER" id="PTHR45945:SF3">
    <property type="entry name" value="REGULATOR OF G-PROTEIN SIGNALING LOCO"/>
    <property type="match status" value="1"/>
</dbReference>
<dbReference type="Pfam" id="PF00615">
    <property type="entry name" value="RGS"/>
    <property type="match status" value="1"/>
</dbReference>
<dbReference type="FunFam" id="1.10.167.10:FF:000001">
    <property type="entry name" value="Putative regulator of g-protein signaling 12"/>
    <property type="match status" value="1"/>
</dbReference>
<name>A0A9Q0RN82_BLOTA</name>
<gene>
    <name evidence="2" type="ORF">RDWZM_006097</name>
</gene>
<dbReference type="GO" id="GO:0005737">
    <property type="term" value="C:cytoplasm"/>
    <property type="evidence" value="ECO:0007669"/>
    <property type="project" value="TreeGrafter"/>
</dbReference>
<dbReference type="GO" id="GO:0005634">
    <property type="term" value="C:nucleus"/>
    <property type="evidence" value="ECO:0007669"/>
    <property type="project" value="TreeGrafter"/>
</dbReference>
<dbReference type="GO" id="GO:0005886">
    <property type="term" value="C:plasma membrane"/>
    <property type="evidence" value="ECO:0007669"/>
    <property type="project" value="TreeGrafter"/>
</dbReference>
<dbReference type="Gene3D" id="1.10.167.10">
    <property type="entry name" value="Regulator of G-protein Signalling 4, domain 2"/>
    <property type="match status" value="1"/>
</dbReference>
<keyword evidence="3" id="KW-1185">Reference proteome</keyword>
<dbReference type="OMA" id="YELMEND"/>
<accession>A0A9Q0RN82</accession>
<dbReference type="PANTHER" id="PTHR45945">
    <property type="entry name" value="REGULATOR OF G-PROTEIN SIGNALING LOCO"/>
    <property type="match status" value="1"/>
</dbReference>
<dbReference type="SMART" id="SM00315">
    <property type="entry name" value="RGS"/>
    <property type="match status" value="1"/>
</dbReference>
<dbReference type="AlphaFoldDB" id="A0A9Q0RN82"/>
<protein>
    <recommendedName>
        <fullName evidence="1">RGS domain-containing protein</fullName>
    </recommendedName>
</protein>